<dbReference type="AlphaFoldDB" id="A0A0C3J2F8"/>
<protein>
    <submittedName>
        <fullName evidence="1">Uncharacterized protein</fullName>
    </submittedName>
</protein>
<dbReference type="EMBL" id="KN831977">
    <property type="protein sequence ID" value="KIO03263.1"/>
    <property type="molecule type" value="Genomic_DNA"/>
</dbReference>
<dbReference type="HOGENOM" id="CLU_124017_0_0_1"/>
<dbReference type="Proteomes" id="UP000054217">
    <property type="component" value="Unassembled WGS sequence"/>
</dbReference>
<sequence>MLCLPRTFGMDPNLFPRAPRKATTIPITSYYQYPHPWSIPIVHVRDGPYVVPFRHTGSWKQPTHSYPSHMLRPDSTQNARSIDCLWQGVLWAGLTDLEVPSFVRSLCNARGRTGVIQTRDTVYCQYQCLELTSCSVTRSTISPMPPLSLSILPFSPDEFHVMHSFAYLNSRLDMRLGTSVEDDENRQV</sequence>
<name>A0A0C3J2F8_PISTI</name>
<gene>
    <name evidence="1" type="ORF">M404DRAFT_626941</name>
</gene>
<accession>A0A0C3J2F8</accession>
<reference evidence="2" key="2">
    <citation type="submission" date="2015-01" db="EMBL/GenBank/DDBJ databases">
        <title>Evolutionary Origins and Diversification of the Mycorrhizal Mutualists.</title>
        <authorList>
            <consortium name="DOE Joint Genome Institute"/>
            <consortium name="Mycorrhizal Genomics Consortium"/>
            <person name="Kohler A."/>
            <person name="Kuo A."/>
            <person name="Nagy L.G."/>
            <person name="Floudas D."/>
            <person name="Copeland A."/>
            <person name="Barry K.W."/>
            <person name="Cichocki N."/>
            <person name="Veneault-Fourrey C."/>
            <person name="LaButti K."/>
            <person name="Lindquist E.A."/>
            <person name="Lipzen A."/>
            <person name="Lundell T."/>
            <person name="Morin E."/>
            <person name="Murat C."/>
            <person name="Riley R."/>
            <person name="Ohm R."/>
            <person name="Sun H."/>
            <person name="Tunlid A."/>
            <person name="Henrissat B."/>
            <person name="Grigoriev I.V."/>
            <person name="Hibbett D.S."/>
            <person name="Martin F."/>
        </authorList>
    </citation>
    <scope>NUCLEOTIDE SEQUENCE [LARGE SCALE GENOMIC DNA]</scope>
    <source>
        <strain evidence="2">Marx 270</strain>
    </source>
</reference>
<keyword evidence="2" id="KW-1185">Reference proteome</keyword>
<evidence type="ECO:0000313" key="1">
    <source>
        <dbReference type="EMBL" id="KIO03263.1"/>
    </source>
</evidence>
<proteinExistence type="predicted"/>
<evidence type="ECO:0000313" key="2">
    <source>
        <dbReference type="Proteomes" id="UP000054217"/>
    </source>
</evidence>
<dbReference type="InParanoid" id="A0A0C3J2F8"/>
<organism evidence="1 2">
    <name type="scientific">Pisolithus tinctorius Marx 270</name>
    <dbReference type="NCBI Taxonomy" id="870435"/>
    <lineage>
        <taxon>Eukaryota</taxon>
        <taxon>Fungi</taxon>
        <taxon>Dikarya</taxon>
        <taxon>Basidiomycota</taxon>
        <taxon>Agaricomycotina</taxon>
        <taxon>Agaricomycetes</taxon>
        <taxon>Agaricomycetidae</taxon>
        <taxon>Boletales</taxon>
        <taxon>Sclerodermatineae</taxon>
        <taxon>Pisolithaceae</taxon>
        <taxon>Pisolithus</taxon>
    </lineage>
</organism>
<reference evidence="1 2" key="1">
    <citation type="submission" date="2014-04" db="EMBL/GenBank/DDBJ databases">
        <authorList>
            <consortium name="DOE Joint Genome Institute"/>
            <person name="Kuo A."/>
            <person name="Kohler A."/>
            <person name="Costa M.D."/>
            <person name="Nagy L.G."/>
            <person name="Floudas D."/>
            <person name="Copeland A."/>
            <person name="Barry K.W."/>
            <person name="Cichocki N."/>
            <person name="Veneault-Fourrey C."/>
            <person name="LaButti K."/>
            <person name="Lindquist E.A."/>
            <person name="Lipzen A."/>
            <person name="Lundell T."/>
            <person name="Morin E."/>
            <person name="Murat C."/>
            <person name="Sun H."/>
            <person name="Tunlid A."/>
            <person name="Henrissat B."/>
            <person name="Grigoriev I.V."/>
            <person name="Hibbett D.S."/>
            <person name="Martin F."/>
            <person name="Nordberg H.P."/>
            <person name="Cantor M.N."/>
            <person name="Hua S.X."/>
        </authorList>
    </citation>
    <scope>NUCLEOTIDE SEQUENCE [LARGE SCALE GENOMIC DNA]</scope>
    <source>
        <strain evidence="1 2">Marx 270</strain>
    </source>
</reference>